<dbReference type="RefSeq" id="WP_036366101.1">
    <property type="nucleotide sequence ID" value="NZ_AOMT01000026.1"/>
</dbReference>
<dbReference type="NCBIfam" id="NF008692">
    <property type="entry name" value="PRK11713.1-5"/>
    <property type="match status" value="1"/>
</dbReference>
<evidence type="ECO:0000256" key="2">
    <source>
        <dbReference type="ARBA" id="ARBA00005528"/>
    </source>
</evidence>
<keyword evidence="7 12" id="KW-0489">Methyltransferase</keyword>
<evidence type="ECO:0000313" key="15">
    <source>
        <dbReference type="EMBL" id="KDN24705.1"/>
    </source>
</evidence>
<dbReference type="GO" id="GO:0070475">
    <property type="term" value="P:rRNA base methylation"/>
    <property type="evidence" value="ECO:0007669"/>
    <property type="project" value="TreeGrafter"/>
</dbReference>
<evidence type="ECO:0000259" key="14">
    <source>
        <dbReference type="Pfam" id="PF20260"/>
    </source>
</evidence>
<gene>
    <name evidence="15" type="ORF">MBO_07048</name>
</gene>
<dbReference type="EC" id="2.1.1.193" evidence="3 12"/>
<comment type="catalytic activity">
    <reaction evidence="11 12">
        <text>uridine(1498) in 16S rRNA + S-adenosyl-L-methionine = N(3)-methyluridine(1498) in 16S rRNA + S-adenosyl-L-homocysteine + H(+)</text>
        <dbReference type="Rhea" id="RHEA:42920"/>
        <dbReference type="Rhea" id="RHEA-COMP:10283"/>
        <dbReference type="Rhea" id="RHEA-COMP:10284"/>
        <dbReference type="ChEBI" id="CHEBI:15378"/>
        <dbReference type="ChEBI" id="CHEBI:57856"/>
        <dbReference type="ChEBI" id="CHEBI:59789"/>
        <dbReference type="ChEBI" id="CHEBI:65315"/>
        <dbReference type="ChEBI" id="CHEBI:74502"/>
        <dbReference type="EC" id="2.1.1.193"/>
    </reaction>
</comment>
<keyword evidence="9 12" id="KW-0949">S-adenosyl-L-methionine</keyword>
<evidence type="ECO:0000256" key="3">
    <source>
        <dbReference type="ARBA" id="ARBA00012328"/>
    </source>
</evidence>
<dbReference type="PANTHER" id="PTHR30027:SF3">
    <property type="entry name" value="16S RRNA (URACIL(1498)-N(3))-METHYLTRANSFERASE"/>
    <property type="match status" value="1"/>
</dbReference>
<comment type="subcellular location">
    <subcellularLocation>
        <location evidence="1 12">Cytoplasm</location>
    </subcellularLocation>
</comment>
<keyword evidence="8 12" id="KW-0808">Transferase</keyword>
<dbReference type="Pfam" id="PF04452">
    <property type="entry name" value="Methyltrans_RNA"/>
    <property type="match status" value="1"/>
</dbReference>
<dbReference type="PANTHER" id="PTHR30027">
    <property type="entry name" value="RIBOSOMAL RNA SMALL SUBUNIT METHYLTRANSFERASE E"/>
    <property type="match status" value="1"/>
</dbReference>
<dbReference type="InterPro" id="IPR046887">
    <property type="entry name" value="RsmE_PUA-like"/>
</dbReference>
<evidence type="ECO:0000256" key="1">
    <source>
        <dbReference type="ARBA" id="ARBA00004496"/>
    </source>
</evidence>
<dbReference type="SUPFAM" id="SSF75217">
    <property type="entry name" value="alpha/beta knot"/>
    <property type="match status" value="1"/>
</dbReference>
<dbReference type="Proteomes" id="UP000035860">
    <property type="component" value="Unassembled WGS sequence"/>
</dbReference>
<feature type="domain" description="Ribosomal RNA small subunit methyltransferase E methyltransferase" evidence="13">
    <location>
        <begin position="73"/>
        <end position="232"/>
    </location>
</feature>
<reference evidence="15 16" key="1">
    <citation type="journal article" date="2014" name="Genome Announc.">
        <title>Draft Genome Sequence of Moraxella bovoculi Strain 237T (ATCC BAA-1259T) Isolated from a Calf with Infectious Bovine Keratoconjunctivitis.</title>
        <authorList>
            <person name="Calcutt M.J."/>
            <person name="Foecking M.F."/>
            <person name="Martin N.T."/>
            <person name="Mhlanga-Mutangadura T."/>
            <person name="Reilly T.J."/>
        </authorList>
    </citation>
    <scope>NUCLEOTIDE SEQUENCE [LARGE SCALE GENOMIC DNA]</scope>
    <source>
        <strain evidence="15 16">237</strain>
    </source>
</reference>
<evidence type="ECO:0000256" key="10">
    <source>
        <dbReference type="ARBA" id="ARBA00025699"/>
    </source>
</evidence>
<keyword evidence="5 12" id="KW-0963">Cytoplasm</keyword>
<dbReference type="InterPro" id="IPR029028">
    <property type="entry name" value="Alpha/beta_knot_MTases"/>
</dbReference>
<dbReference type="InterPro" id="IPR029026">
    <property type="entry name" value="tRNA_m1G_MTases_N"/>
</dbReference>
<evidence type="ECO:0000256" key="6">
    <source>
        <dbReference type="ARBA" id="ARBA00022552"/>
    </source>
</evidence>
<dbReference type="Pfam" id="PF20260">
    <property type="entry name" value="PUA_4"/>
    <property type="match status" value="1"/>
</dbReference>
<dbReference type="AlphaFoldDB" id="A0A066UCA5"/>
<evidence type="ECO:0000256" key="5">
    <source>
        <dbReference type="ARBA" id="ARBA00022490"/>
    </source>
</evidence>
<evidence type="ECO:0000313" key="16">
    <source>
        <dbReference type="Proteomes" id="UP000035860"/>
    </source>
</evidence>
<name>A0A066UCA5_9GAMM</name>
<dbReference type="eggNOG" id="COG1385">
    <property type="taxonomic scope" value="Bacteria"/>
</dbReference>
<dbReference type="GO" id="GO:0070042">
    <property type="term" value="F:rRNA (uridine-N3-)-methyltransferase activity"/>
    <property type="evidence" value="ECO:0007669"/>
    <property type="project" value="TreeGrafter"/>
</dbReference>
<comment type="caution">
    <text evidence="15">The sequence shown here is derived from an EMBL/GenBank/DDBJ whole genome shotgun (WGS) entry which is preliminary data.</text>
</comment>
<comment type="function">
    <text evidence="10 12">Specifically methylates the N3 position of the uracil ring of uridine 1498 (m3U1498) in 16S rRNA. Acts on the fully assembled 30S ribosomal subunit.</text>
</comment>
<sequence length="239" mass="26600">MNRFFVDCELVVGDVLTLPDDVAHHWGKVLRARVSDNAVLFNGQGGEYTVTLTHIDKKSAQVTINNYNPNNKDAPFKVTLGQVMGRGERMDYAIQKATEMGVRQIQLLTSEHCQEHLKYERDKKKLTHWQAVAVAACEQCGLNIVPQVLPPIDVRDWVPQCTSILKLIMAVSDGDYQPTHLPQDIALLVGPEGGLSQDEIDLAIDHGFHAWTIGERVLRTETAPVVALSALQTIWALSR</sequence>
<keyword evidence="16" id="KW-1185">Reference proteome</keyword>
<proteinExistence type="inferred from homology"/>
<evidence type="ECO:0000256" key="11">
    <source>
        <dbReference type="ARBA" id="ARBA00047944"/>
    </source>
</evidence>
<evidence type="ECO:0000256" key="7">
    <source>
        <dbReference type="ARBA" id="ARBA00022603"/>
    </source>
</evidence>
<evidence type="ECO:0000256" key="4">
    <source>
        <dbReference type="ARBA" id="ARBA00013673"/>
    </source>
</evidence>
<dbReference type="EMBL" id="AOMT01000026">
    <property type="protein sequence ID" value="KDN24705.1"/>
    <property type="molecule type" value="Genomic_DNA"/>
</dbReference>
<evidence type="ECO:0000256" key="12">
    <source>
        <dbReference type="PIRNR" id="PIRNR015601"/>
    </source>
</evidence>
<evidence type="ECO:0000256" key="9">
    <source>
        <dbReference type="ARBA" id="ARBA00022691"/>
    </source>
</evidence>
<dbReference type="CDD" id="cd18084">
    <property type="entry name" value="RsmE-like"/>
    <property type="match status" value="1"/>
</dbReference>
<dbReference type="SUPFAM" id="SSF88697">
    <property type="entry name" value="PUA domain-like"/>
    <property type="match status" value="1"/>
</dbReference>
<evidence type="ECO:0000256" key="8">
    <source>
        <dbReference type="ARBA" id="ARBA00022679"/>
    </source>
</evidence>
<dbReference type="PIRSF" id="PIRSF015601">
    <property type="entry name" value="MTase_slr0722"/>
    <property type="match status" value="1"/>
</dbReference>
<evidence type="ECO:0000259" key="13">
    <source>
        <dbReference type="Pfam" id="PF04452"/>
    </source>
</evidence>
<dbReference type="NCBIfam" id="TIGR00046">
    <property type="entry name" value="RsmE family RNA methyltransferase"/>
    <property type="match status" value="1"/>
</dbReference>
<dbReference type="InterPro" id="IPR006700">
    <property type="entry name" value="RsmE"/>
</dbReference>
<dbReference type="InterPro" id="IPR015947">
    <property type="entry name" value="PUA-like_sf"/>
</dbReference>
<dbReference type="Gene3D" id="3.40.1280.10">
    <property type="match status" value="1"/>
</dbReference>
<dbReference type="OrthoDB" id="9815641at2"/>
<keyword evidence="6 12" id="KW-0698">rRNA processing</keyword>
<accession>A0A066UCA5</accession>
<comment type="similarity">
    <text evidence="2 12">Belongs to the RNA methyltransferase RsmE family.</text>
</comment>
<dbReference type="GO" id="GO:0005737">
    <property type="term" value="C:cytoplasm"/>
    <property type="evidence" value="ECO:0007669"/>
    <property type="project" value="UniProtKB-SubCell"/>
</dbReference>
<organism evidence="15 16">
    <name type="scientific">Moraxella bovoculi 237</name>
    <dbReference type="NCBI Taxonomy" id="743974"/>
    <lineage>
        <taxon>Bacteria</taxon>
        <taxon>Pseudomonadati</taxon>
        <taxon>Pseudomonadota</taxon>
        <taxon>Gammaproteobacteria</taxon>
        <taxon>Moraxellales</taxon>
        <taxon>Moraxellaceae</taxon>
        <taxon>Moraxella</taxon>
    </lineage>
</organism>
<dbReference type="InterPro" id="IPR046886">
    <property type="entry name" value="RsmE_MTase_dom"/>
</dbReference>
<feature type="domain" description="Ribosomal RNA small subunit methyltransferase E PUA-like" evidence="14">
    <location>
        <begin position="18"/>
        <end position="64"/>
    </location>
</feature>
<protein>
    <recommendedName>
        <fullName evidence="4 12">Ribosomal RNA small subunit methyltransferase E</fullName>
        <ecNumber evidence="3 12">2.1.1.193</ecNumber>
    </recommendedName>
</protein>